<keyword evidence="2" id="KW-0378">Hydrolase</keyword>
<dbReference type="EMBL" id="SOGN01000015">
    <property type="protein sequence ID" value="TFC83386.1"/>
    <property type="molecule type" value="Genomic_DNA"/>
</dbReference>
<dbReference type="GO" id="GO:0016787">
    <property type="term" value="F:hydrolase activity"/>
    <property type="evidence" value="ECO:0007669"/>
    <property type="project" value="UniProtKB-KW"/>
</dbReference>
<dbReference type="OrthoDB" id="2834584at2"/>
<dbReference type="InterPro" id="IPR029058">
    <property type="entry name" value="AB_hydrolase_fold"/>
</dbReference>
<dbReference type="InterPro" id="IPR002925">
    <property type="entry name" value="Dienelactn_hydro"/>
</dbReference>
<dbReference type="AlphaFoldDB" id="A0A4R8XZH3"/>
<evidence type="ECO:0000313" key="3">
    <source>
        <dbReference type="Proteomes" id="UP000298433"/>
    </source>
</evidence>
<dbReference type="SUPFAM" id="SSF53474">
    <property type="entry name" value="alpha/beta-Hydrolases"/>
    <property type="match status" value="1"/>
</dbReference>
<evidence type="ECO:0000313" key="2">
    <source>
        <dbReference type="EMBL" id="TFC83386.1"/>
    </source>
</evidence>
<feature type="domain" description="Dienelactone hydrolase" evidence="1">
    <location>
        <begin position="4"/>
        <end position="194"/>
    </location>
</feature>
<proteinExistence type="predicted"/>
<accession>A0A4R8XZH3</accession>
<reference evidence="2 3" key="1">
    <citation type="submission" date="2019-03" db="EMBL/GenBank/DDBJ databases">
        <title>Genomics of glacier-inhabiting Cryobacterium strains.</title>
        <authorList>
            <person name="Liu Q."/>
            <person name="Xin Y.-H."/>
        </authorList>
    </citation>
    <scope>NUCLEOTIDE SEQUENCE [LARGE SCALE GENOMIC DNA]</scope>
    <source>
        <strain evidence="2 3">TMT2-48-2</strain>
    </source>
</reference>
<dbReference type="Proteomes" id="UP000298433">
    <property type="component" value="Unassembled WGS sequence"/>
</dbReference>
<dbReference type="PANTHER" id="PTHR46623">
    <property type="entry name" value="CARBOXYMETHYLENEBUTENOLIDASE-RELATED"/>
    <property type="match status" value="1"/>
</dbReference>
<protein>
    <submittedName>
        <fullName evidence="2">Dienelactone hydrolase</fullName>
    </submittedName>
</protein>
<keyword evidence="3" id="KW-1185">Reference proteome</keyword>
<comment type="caution">
    <text evidence="2">The sequence shown here is derived from an EMBL/GenBank/DDBJ whole genome shotgun (WGS) entry which is preliminary data.</text>
</comment>
<gene>
    <name evidence="2" type="ORF">E3T23_02200</name>
</gene>
<name>A0A4R8XZH3_9MICO</name>
<dbReference type="InterPro" id="IPR051049">
    <property type="entry name" value="Dienelactone_hydrolase-like"/>
</dbReference>
<dbReference type="Gene3D" id="3.40.50.1820">
    <property type="entry name" value="alpha/beta hydrolase"/>
    <property type="match status" value="1"/>
</dbReference>
<evidence type="ECO:0000259" key="1">
    <source>
        <dbReference type="Pfam" id="PF01738"/>
    </source>
</evidence>
<organism evidence="2 3">
    <name type="scientific">Cryobacterium cheniae</name>
    <dbReference type="NCBI Taxonomy" id="1259262"/>
    <lineage>
        <taxon>Bacteria</taxon>
        <taxon>Bacillati</taxon>
        <taxon>Actinomycetota</taxon>
        <taxon>Actinomycetes</taxon>
        <taxon>Micrococcales</taxon>
        <taxon>Microbacteriaceae</taxon>
        <taxon>Cryobacterium</taxon>
    </lineage>
</organism>
<dbReference type="PANTHER" id="PTHR46623:SF6">
    <property type="entry name" value="ALPHA_BETA-HYDROLASES SUPERFAMILY PROTEIN"/>
    <property type="match status" value="1"/>
</dbReference>
<dbReference type="Pfam" id="PF01738">
    <property type="entry name" value="DLH"/>
    <property type="match status" value="1"/>
</dbReference>
<sequence>MADIVLFHHIQGCTPGVVAIAEELTRAGHTVHLPDLFDGKVFTQLEDGFAHLQSLDAEGLRVRVDSTVEALPAELVYAGISWGVSHAQRLAQTRPGARGALFFEACFPVTGEWSFGPWPTGLPVQIHGMDQDEFFALEGDLDAARELVSAAGAPQAEVFTYNGNRHLFMDASLPSHDPAAARLALDRTRDFLTKI</sequence>